<evidence type="ECO:0000313" key="3">
    <source>
        <dbReference type="EMBL" id="ANC68517.1"/>
    </source>
</evidence>
<dbReference type="InterPro" id="IPR036728">
    <property type="entry name" value="PBP_GOBP_sf"/>
</dbReference>
<dbReference type="EMBL" id="KU134011">
    <property type="protein sequence ID" value="ANC68517.1"/>
    <property type="molecule type" value="mRNA"/>
</dbReference>
<dbReference type="GO" id="GO:0007608">
    <property type="term" value="P:sensory perception of smell"/>
    <property type="evidence" value="ECO:0007669"/>
    <property type="project" value="TreeGrafter"/>
</dbReference>
<dbReference type="GO" id="GO:0005549">
    <property type="term" value="F:odorant binding"/>
    <property type="evidence" value="ECO:0007669"/>
    <property type="project" value="InterPro"/>
</dbReference>
<name>A0A168T0B5_CHISP</name>
<reference evidence="3" key="1">
    <citation type="submission" date="2015-11" db="EMBL/GenBank/DDBJ databases">
        <authorList>
            <person name="Zhang Y."/>
            <person name="Guo Z."/>
        </authorList>
    </citation>
    <scope>NUCLEOTIDE SEQUENCE</scope>
</reference>
<accession>A0A168T0B5</accession>
<sequence length="142" mass="15995">MFKICASFVLIASFSELVLAINNEQIAEIQAKFIEVGETCVKDHPLSEEDIQNFKQRKFPAGENAPCFTACVLRNISFFDDKGFLSHETALEHAKKIFKDGNEIKTVEEFINTCSKVNDLTDDEKACERAKALFSCFTDNLS</sequence>
<dbReference type="OrthoDB" id="7692290at2759"/>
<protein>
    <submittedName>
        <fullName evidence="3">Odorant-binding protein 29</fullName>
    </submittedName>
</protein>
<keyword evidence="1 2" id="KW-0732">Signal</keyword>
<feature type="non-terminal residue" evidence="3">
    <location>
        <position position="142"/>
    </location>
</feature>
<feature type="signal peptide" evidence="2">
    <location>
        <begin position="1"/>
        <end position="20"/>
    </location>
</feature>
<dbReference type="SMART" id="SM00708">
    <property type="entry name" value="PhBP"/>
    <property type="match status" value="1"/>
</dbReference>
<dbReference type="InterPro" id="IPR006170">
    <property type="entry name" value="PBP/GOBP"/>
</dbReference>
<gene>
    <name evidence="3" type="primary">OBP29</name>
</gene>
<evidence type="ECO:0000256" key="1">
    <source>
        <dbReference type="ARBA" id="ARBA00022729"/>
    </source>
</evidence>
<feature type="chain" id="PRO_5007900369" evidence="2">
    <location>
        <begin position="21"/>
        <end position="142"/>
    </location>
</feature>
<dbReference type="Pfam" id="PF01395">
    <property type="entry name" value="PBP_GOBP"/>
    <property type="match status" value="1"/>
</dbReference>
<dbReference type="AlphaFoldDB" id="A0A168T0B5"/>
<dbReference type="SUPFAM" id="SSF47565">
    <property type="entry name" value="Insect pheromone/odorant-binding proteins"/>
    <property type="match status" value="1"/>
</dbReference>
<evidence type="ECO:0000256" key="2">
    <source>
        <dbReference type="SAM" id="SignalP"/>
    </source>
</evidence>
<dbReference type="CDD" id="cd23992">
    <property type="entry name" value="PBP_GOBP"/>
    <property type="match status" value="1"/>
</dbReference>
<dbReference type="Gene3D" id="1.10.238.20">
    <property type="entry name" value="Pheromone/general odorant binding protein domain"/>
    <property type="match status" value="1"/>
</dbReference>
<dbReference type="PANTHER" id="PTHR11857">
    <property type="entry name" value="ODORANT BINDING PROTEIN-RELATED"/>
    <property type="match status" value="1"/>
</dbReference>
<dbReference type="GO" id="GO:0005615">
    <property type="term" value="C:extracellular space"/>
    <property type="evidence" value="ECO:0007669"/>
    <property type="project" value="TreeGrafter"/>
</dbReference>
<organism evidence="3">
    <name type="scientific">Chilo suppressalis</name>
    <name type="common">Asiatic rice borer moth</name>
    <dbReference type="NCBI Taxonomy" id="168631"/>
    <lineage>
        <taxon>Eukaryota</taxon>
        <taxon>Metazoa</taxon>
        <taxon>Ecdysozoa</taxon>
        <taxon>Arthropoda</taxon>
        <taxon>Hexapoda</taxon>
        <taxon>Insecta</taxon>
        <taxon>Pterygota</taxon>
        <taxon>Neoptera</taxon>
        <taxon>Endopterygota</taxon>
        <taxon>Lepidoptera</taxon>
        <taxon>Glossata</taxon>
        <taxon>Ditrysia</taxon>
        <taxon>Pyraloidea</taxon>
        <taxon>Crambidae</taxon>
        <taxon>Crambinae</taxon>
        <taxon>Chilo</taxon>
    </lineage>
</organism>
<proteinExistence type="evidence at transcript level"/>